<dbReference type="RefSeq" id="WP_116651599.1">
    <property type="nucleotide sequence ID" value="NZ_QUZK01000047.1"/>
</dbReference>
<evidence type="ECO:0000256" key="1">
    <source>
        <dbReference type="ARBA" id="ARBA00007840"/>
    </source>
</evidence>
<evidence type="ECO:0000256" key="3">
    <source>
        <dbReference type="ARBA" id="ARBA00022801"/>
    </source>
</evidence>
<sequence length="460" mass="49004">MDAIFYNNLRSLLFAASALLAGTATAANLQETLEERLAGDRSGVCAAAVHLGESEETAFYCADPQSAREVDAQSRFEIGSLSKALQGLLVARLVEHGELSLDEPVKALLPEGAEVPEHEDGPIRVRHLLTHTAGLPRLPAGFEVDDPANPYAGYAPEDLLADLAETELASAPGEQFAYSNFGAMLLSLALVERTGTPLPELLEREVLEPLGMDDTSMSGPTLQGHSGRGKPVSNWDFHPDLGGVGAVRSTAADMSRWLDALRGEPQGPLADALVRSREVLVEAGGQKLGYGWLHLPLNDRFVLAHDGGTGGFSSFAVVDPETDQASLVLMDTSMIDRGSLSDLAFHLVEESYPLQSPRKAVALPEGADAEDYVGRYAIYQGEARFMGDFTLEVTAQDGEVVVQGSAGGQTQPEVGVDPDGVDRFIHPPLDLVIEFQRGADGRVTGLVLKQAGMTLRGEPL</sequence>
<evidence type="ECO:0000259" key="7">
    <source>
        <dbReference type="Pfam" id="PF00144"/>
    </source>
</evidence>
<evidence type="ECO:0000313" key="9">
    <source>
        <dbReference type="Proteomes" id="UP000260351"/>
    </source>
</evidence>
<protein>
    <recommendedName>
        <fullName evidence="2 5">Beta-lactamase</fullName>
        <ecNumber evidence="2 5">3.5.2.6</ecNumber>
    </recommendedName>
</protein>
<feature type="chain" id="PRO_5017796608" description="Beta-lactamase" evidence="6">
    <location>
        <begin position="27"/>
        <end position="460"/>
    </location>
</feature>
<gene>
    <name evidence="8" type="ORF">DZC52_13080</name>
</gene>
<dbReference type="PROSITE" id="PS00336">
    <property type="entry name" value="BETA_LACTAMASE_C"/>
    <property type="match status" value="1"/>
</dbReference>
<evidence type="ECO:0000256" key="4">
    <source>
        <dbReference type="ARBA" id="ARBA00023251"/>
    </source>
</evidence>
<dbReference type="GO" id="GO:0030288">
    <property type="term" value="C:outer membrane-bounded periplasmic space"/>
    <property type="evidence" value="ECO:0007669"/>
    <property type="project" value="InterPro"/>
</dbReference>
<proteinExistence type="inferred from homology"/>
<evidence type="ECO:0000256" key="5">
    <source>
        <dbReference type="RuleBase" id="RU361140"/>
    </source>
</evidence>
<accession>A0A3E1K610</accession>
<evidence type="ECO:0000313" key="8">
    <source>
        <dbReference type="EMBL" id="RFF29376.1"/>
    </source>
</evidence>
<dbReference type="PANTHER" id="PTHR43283">
    <property type="entry name" value="BETA-LACTAMASE-RELATED"/>
    <property type="match status" value="1"/>
</dbReference>
<organism evidence="8 9">
    <name type="scientific">Wenzhouxiangella sediminis</name>
    <dbReference type="NCBI Taxonomy" id="1792836"/>
    <lineage>
        <taxon>Bacteria</taxon>
        <taxon>Pseudomonadati</taxon>
        <taxon>Pseudomonadota</taxon>
        <taxon>Gammaproteobacteria</taxon>
        <taxon>Chromatiales</taxon>
        <taxon>Wenzhouxiangellaceae</taxon>
        <taxon>Wenzhouxiangella</taxon>
    </lineage>
</organism>
<dbReference type="InterPro" id="IPR001586">
    <property type="entry name" value="Beta-lactam_class-C_AS"/>
</dbReference>
<comment type="catalytic activity">
    <reaction evidence="5">
        <text>a beta-lactam + H2O = a substituted beta-amino acid</text>
        <dbReference type="Rhea" id="RHEA:20401"/>
        <dbReference type="ChEBI" id="CHEBI:15377"/>
        <dbReference type="ChEBI" id="CHEBI:35627"/>
        <dbReference type="ChEBI" id="CHEBI:140347"/>
        <dbReference type="EC" id="3.5.2.6"/>
    </reaction>
</comment>
<feature type="domain" description="Beta-lactamase-related" evidence="7">
    <location>
        <begin position="30"/>
        <end position="330"/>
    </location>
</feature>
<evidence type="ECO:0000256" key="2">
    <source>
        <dbReference type="ARBA" id="ARBA00012865"/>
    </source>
</evidence>
<dbReference type="Gene3D" id="3.40.710.10">
    <property type="entry name" value="DD-peptidase/beta-lactamase superfamily"/>
    <property type="match status" value="1"/>
</dbReference>
<dbReference type="InterPro" id="IPR012338">
    <property type="entry name" value="Beta-lactam/transpept-like"/>
</dbReference>
<dbReference type="Proteomes" id="UP000260351">
    <property type="component" value="Unassembled WGS sequence"/>
</dbReference>
<comment type="similarity">
    <text evidence="1 5">Belongs to the class-C beta-lactamase family.</text>
</comment>
<dbReference type="OrthoDB" id="119951at2"/>
<dbReference type="GO" id="GO:0046677">
    <property type="term" value="P:response to antibiotic"/>
    <property type="evidence" value="ECO:0007669"/>
    <property type="project" value="UniProtKB-UniRule"/>
</dbReference>
<dbReference type="GO" id="GO:0017001">
    <property type="term" value="P:antibiotic catabolic process"/>
    <property type="evidence" value="ECO:0007669"/>
    <property type="project" value="InterPro"/>
</dbReference>
<keyword evidence="4 5" id="KW-0046">Antibiotic resistance</keyword>
<reference evidence="8 9" key="1">
    <citation type="submission" date="2018-08" db="EMBL/GenBank/DDBJ databases">
        <title>Wenzhouxiangella salilacus sp. nov., a novel bacterium isolated from a saline lake in Xinjiang Province, China.</title>
        <authorList>
            <person name="Han S."/>
        </authorList>
    </citation>
    <scope>NUCLEOTIDE SEQUENCE [LARGE SCALE GENOMIC DNA]</scope>
    <source>
        <strain evidence="8 9">XDB06</strain>
    </source>
</reference>
<dbReference type="Pfam" id="PF00144">
    <property type="entry name" value="Beta-lactamase"/>
    <property type="match status" value="1"/>
</dbReference>
<dbReference type="AlphaFoldDB" id="A0A3E1K610"/>
<feature type="signal peptide" evidence="6">
    <location>
        <begin position="1"/>
        <end position="26"/>
    </location>
</feature>
<dbReference type="EMBL" id="QUZK01000047">
    <property type="protein sequence ID" value="RFF29376.1"/>
    <property type="molecule type" value="Genomic_DNA"/>
</dbReference>
<dbReference type="InterPro" id="IPR050789">
    <property type="entry name" value="Diverse_Enzym_Activities"/>
</dbReference>
<dbReference type="InterPro" id="IPR001466">
    <property type="entry name" value="Beta-lactam-related"/>
</dbReference>
<dbReference type="GO" id="GO:0008800">
    <property type="term" value="F:beta-lactamase activity"/>
    <property type="evidence" value="ECO:0007669"/>
    <property type="project" value="UniProtKB-UniRule"/>
</dbReference>
<evidence type="ECO:0000256" key="6">
    <source>
        <dbReference type="SAM" id="SignalP"/>
    </source>
</evidence>
<name>A0A3E1K610_9GAMM</name>
<keyword evidence="6" id="KW-0732">Signal</keyword>
<keyword evidence="3 5" id="KW-0378">Hydrolase</keyword>
<comment type="caution">
    <text evidence="8">The sequence shown here is derived from an EMBL/GenBank/DDBJ whole genome shotgun (WGS) entry which is preliminary data.</text>
</comment>
<dbReference type="SUPFAM" id="SSF56601">
    <property type="entry name" value="beta-lactamase/transpeptidase-like"/>
    <property type="match status" value="1"/>
</dbReference>
<keyword evidence="9" id="KW-1185">Reference proteome</keyword>
<dbReference type="EC" id="3.5.2.6" evidence="2 5"/>